<dbReference type="GO" id="GO:0017136">
    <property type="term" value="F:histone deacetylase activity, NAD-dependent"/>
    <property type="evidence" value="ECO:0007669"/>
    <property type="project" value="TreeGrafter"/>
</dbReference>
<comment type="caution">
    <text evidence="6">The sequence shown here is derived from an EMBL/GenBank/DDBJ whole genome shotgun (WGS) entry which is preliminary data.</text>
</comment>
<keyword evidence="6" id="KW-0378">Hydrolase</keyword>
<dbReference type="PROSITE" id="PS50305">
    <property type="entry name" value="SIRTUIN"/>
    <property type="match status" value="1"/>
</dbReference>
<dbReference type="InterPro" id="IPR003000">
    <property type="entry name" value="Sirtuin"/>
</dbReference>
<comment type="similarity">
    <text evidence="3">Belongs to the sirtuin family. Class III subfamily.</text>
</comment>
<dbReference type="PANTHER" id="PTHR11085:SF4">
    <property type="entry name" value="NAD-DEPENDENT PROTEIN DEACYLASE"/>
    <property type="match status" value="1"/>
</dbReference>
<feature type="binding site" evidence="3">
    <location>
        <position position="75"/>
    </location>
    <ligand>
        <name>substrate</name>
    </ligand>
</feature>
<comment type="function">
    <text evidence="3">NAD-dependent lysine deacetylase and desuccinylase that specifically removes acetyl and succinyl groups on target proteins. Modulates the activities of several proteins which are inactive in their acylated form.</text>
</comment>
<evidence type="ECO:0000256" key="4">
    <source>
        <dbReference type="PROSITE-ProRule" id="PRU00236"/>
    </source>
</evidence>
<evidence type="ECO:0000259" key="5">
    <source>
        <dbReference type="PROSITE" id="PS50305"/>
    </source>
</evidence>
<dbReference type="EC" id="2.3.1.286" evidence="3"/>
<feature type="binding site" evidence="3 4">
    <location>
        <position position="141"/>
    </location>
    <ligand>
        <name>Zn(2+)</name>
        <dbReference type="ChEBI" id="CHEBI:29105"/>
    </ligand>
</feature>
<protein>
    <recommendedName>
        <fullName evidence="3">NAD-dependent protein deacylase</fullName>
        <ecNumber evidence="3">2.3.1.286</ecNumber>
    </recommendedName>
    <alternativeName>
        <fullName evidence="3">Regulatory protein SIR2 homolog</fullName>
    </alternativeName>
</protein>
<comment type="cofactor">
    <cofactor evidence="3">
        <name>Zn(2+)</name>
        <dbReference type="ChEBI" id="CHEBI:29105"/>
    </cofactor>
    <text evidence="3">Binds 1 zinc ion per subunit.</text>
</comment>
<comment type="subcellular location">
    <subcellularLocation>
        <location evidence="3">Cytoplasm</location>
    </subcellularLocation>
</comment>
<dbReference type="AlphaFoldDB" id="A0AA35D707"/>
<dbReference type="InterPro" id="IPR029035">
    <property type="entry name" value="DHS-like_NAD/FAD-binding_dom"/>
</dbReference>
<proteinExistence type="inferred from homology"/>
<evidence type="ECO:0000256" key="3">
    <source>
        <dbReference type="HAMAP-Rule" id="MF_01121"/>
    </source>
</evidence>
<dbReference type="SUPFAM" id="SSF52467">
    <property type="entry name" value="DHS-like NAD/FAD-binding domain"/>
    <property type="match status" value="1"/>
</dbReference>
<dbReference type="PANTHER" id="PTHR11085">
    <property type="entry name" value="NAD-DEPENDENT PROTEIN DEACYLASE SIRTUIN-5, MITOCHONDRIAL-RELATED"/>
    <property type="match status" value="1"/>
</dbReference>
<keyword evidence="3" id="KW-0963">Cytoplasm</keyword>
<gene>
    <name evidence="6" type="primary">cobB_2</name>
    <name evidence="3" type="synonym">cobB</name>
    <name evidence="6" type="ORF">GHA_01968</name>
</gene>
<dbReference type="GO" id="GO:0008270">
    <property type="term" value="F:zinc ion binding"/>
    <property type="evidence" value="ECO:0007669"/>
    <property type="project" value="UniProtKB-UniRule"/>
</dbReference>
<dbReference type="Gene3D" id="3.30.1600.10">
    <property type="entry name" value="SIR2/SIRT2 'Small Domain"/>
    <property type="match status" value="1"/>
</dbReference>
<keyword evidence="3 4" id="KW-0862">Zinc</keyword>
<dbReference type="InterPro" id="IPR027546">
    <property type="entry name" value="Sirtuin_class_III"/>
</dbReference>
<dbReference type="EMBL" id="CAHPSC010000024">
    <property type="protein sequence ID" value="CAB5690070.1"/>
    <property type="molecule type" value="Genomic_DNA"/>
</dbReference>
<dbReference type="InterPro" id="IPR026590">
    <property type="entry name" value="Ssirtuin_cat_dom"/>
</dbReference>
<feature type="binding site" evidence="3 4">
    <location>
        <position position="159"/>
    </location>
    <ligand>
        <name>Zn(2+)</name>
        <dbReference type="ChEBI" id="CHEBI:29105"/>
    </ligand>
</feature>
<dbReference type="InterPro" id="IPR026591">
    <property type="entry name" value="Sirtuin_cat_small_dom_sf"/>
</dbReference>
<dbReference type="Proteomes" id="UP000834458">
    <property type="component" value="Unassembled WGS sequence"/>
</dbReference>
<dbReference type="NCBIfam" id="NF001753">
    <property type="entry name" value="PRK00481.1-3"/>
    <property type="match status" value="1"/>
</dbReference>
<keyword evidence="2 3" id="KW-0520">NAD</keyword>
<comment type="caution">
    <text evidence="3">Lacks conserved residue(s) required for the propagation of feature annotation.</text>
</comment>
<dbReference type="RefSeq" id="WP_154163863.1">
    <property type="nucleotide sequence ID" value="NZ_CAHPRW010000022.1"/>
</dbReference>
<dbReference type="GO" id="GO:0005737">
    <property type="term" value="C:cytoplasm"/>
    <property type="evidence" value="ECO:0007669"/>
    <property type="project" value="UniProtKB-SubCell"/>
</dbReference>
<keyword evidence="3 4" id="KW-0479">Metal-binding</keyword>
<dbReference type="GO" id="GO:0036054">
    <property type="term" value="F:protein-malonyllysine demalonylase activity"/>
    <property type="evidence" value="ECO:0007669"/>
    <property type="project" value="InterPro"/>
</dbReference>
<feature type="binding site" evidence="3">
    <location>
        <position position="78"/>
    </location>
    <ligand>
        <name>substrate</name>
    </ligand>
</feature>
<feature type="binding site" evidence="3 4">
    <location>
        <position position="162"/>
    </location>
    <ligand>
        <name>Zn(2+)</name>
        <dbReference type="ChEBI" id="CHEBI:29105"/>
    </ligand>
</feature>
<dbReference type="Gene3D" id="3.40.50.1220">
    <property type="entry name" value="TPP-binding domain"/>
    <property type="match status" value="1"/>
</dbReference>
<evidence type="ECO:0000313" key="7">
    <source>
        <dbReference type="Proteomes" id="UP000834458"/>
    </source>
</evidence>
<dbReference type="HAMAP" id="MF_01121">
    <property type="entry name" value="Sirtuin_ClassIII"/>
    <property type="match status" value="1"/>
</dbReference>
<dbReference type="GO" id="GO:0036055">
    <property type="term" value="F:protein-succinyllysine desuccinylase activity"/>
    <property type="evidence" value="ECO:0007669"/>
    <property type="project" value="UniProtKB-UniRule"/>
</dbReference>
<feature type="binding site" evidence="3">
    <location>
        <begin position="110"/>
        <end position="113"/>
    </location>
    <ligand>
        <name>NAD(+)</name>
        <dbReference type="ChEBI" id="CHEBI:57540"/>
    </ligand>
</feature>
<feature type="binding site" evidence="3">
    <location>
        <position position="243"/>
    </location>
    <ligand>
        <name>NAD(+)</name>
        <dbReference type="ChEBI" id="CHEBI:57540"/>
    </ligand>
</feature>
<feature type="binding site" evidence="3 4">
    <location>
        <position position="144"/>
    </location>
    <ligand>
        <name>Zn(2+)</name>
        <dbReference type="ChEBI" id="CHEBI:29105"/>
    </ligand>
</feature>
<accession>A0AA35D707</accession>
<feature type="binding site" evidence="3">
    <location>
        <begin position="225"/>
        <end position="227"/>
    </location>
    <ligand>
        <name>NAD(+)</name>
        <dbReference type="ChEBI" id="CHEBI:57540"/>
    </ligand>
</feature>
<feature type="active site" description="Proton acceptor" evidence="3 4">
    <location>
        <position position="128"/>
    </location>
</feature>
<evidence type="ECO:0000256" key="2">
    <source>
        <dbReference type="ARBA" id="ARBA00023027"/>
    </source>
</evidence>
<name>A0AA35D707_9BURK</name>
<comment type="catalytic activity">
    <reaction evidence="3">
        <text>N(6)-succinyl-L-lysyl-[protein] + NAD(+) + H2O = 2''-O-succinyl-ADP-D-ribose + nicotinamide + L-lysyl-[protein]</text>
        <dbReference type="Rhea" id="RHEA:47668"/>
        <dbReference type="Rhea" id="RHEA-COMP:9752"/>
        <dbReference type="Rhea" id="RHEA-COMP:11877"/>
        <dbReference type="ChEBI" id="CHEBI:15377"/>
        <dbReference type="ChEBI" id="CHEBI:17154"/>
        <dbReference type="ChEBI" id="CHEBI:29969"/>
        <dbReference type="ChEBI" id="CHEBI:57540"/>
        <dbReference type="ChEBI" id="CHEBI:87830"/>
        <dbReference type="ChEBI" id="CHEBI:87832"/>
    </reaction>
</comment>
<feature type="binding site" evidence="3">
    <location>
        <begin position="199"/>
        <end position="201"/>
    </location>
    <ligand>
        <name>NAD(+)</name>
        <dbReference type="ChEBI" id="CHEBI:57540"/>
    </ligand>
</feature>
<evidence type="ECO:0000256" key="1">
    <source>
        <dbReference type="ARBA" id="ARBA00022679"/>
    </source>
</evidence>
<evidence type="ECO:0000313" key="6">
    <source>
        <dbReference type="EMBL" id="CAB5690070.1"/>
    </source>
</evidence>
<sequence>MPALEPENTEILRQVRAWLQQARQVTVLTGAGVSAESGVPTFRDVQTGIWAQFDPQEMASEPGFRAHPQRVWQWYAHRRALVSTVQPNAAHQALAQFAHHHPGKLQLVTQNVDGLHQRAGSPGVICLHGDLLAHQWLDAVCPQCDLEAAVQRGGEPPSCPTCGNTVRPGVVWFGEHLPAAALAQAEAAVQTCDLMLVVGTSGVVYPAAGLVFQAHQQGARVVVVNPDATELDRLADACVRATAAQALPQLLRLDEGGV</sequence>
<organism evidence="6 7">
    <name type="scientific">Comamonas aquatica</name>
    <dbReference type="NCBI Taxonomy" id="225991"/>
    <lineage>
        <taxon>Bacteria</taxon>
        <taxon>Pseudomonadati</taxon>
        <taxon>Pseudomonadota</taxon>
        <taxon>Betaproteobacteria</taxon>
        <taxon>Burkholderiales</taxon>
        <taxon>Comamonadaceae</taxon>
        <taxon>Comamonas</taxon>
    </lineage>
</organism>
<dbReference type="Pfam" id="PF02146">
    <property type="entry name" value="SIR2"/>
    <property type="match status" value="1"/>
</dbReference>
<comment type="domain">
    <text evidence="3">2 residues (Tyr-75 and Arg-78) present in a large hydrophobic pocket are probably involved in substrate specificity. They are important for desuccinylation activity, but dispensable for deacetylation activity.</text>
</comment>
<reference evidence="6" key="1">
    <citation type="submission" date="2020-05" db="EMBL/GenBank/DDBJ databases">
        <authorList>
            <person name="Delgado-Blas J."/>
        </authorList>
    </citation>
    <scope>NUCLEOTIDE SEQUENCE</scope>
    <source>
        <strain evidence="6">BB1454</strain>
    </source>
</reference>
<dbReference type="InterPro" id="IPR050134">
    <property type="entry name" value="NAD-dep_sirtuin_deacylases"/>
</dbReference>
<feature type="domain" description="Deacetylase sirtuin-type" evidence="5">
    <location>
        <begin position="5"/>
        <end position="258"/>
    </location>
</feature>
<dbReference type="GO" id="GO:0070403">
    <property type="term" value="F:NAD+ binding"/>
    <property type="evidence" value="ECO:0007669"/>
    <property type="project" value="UniProtKB-UniRule"/>
</dbReference>
<comment type="catalytic activity">
    <reaction evidence="3">
        <text>N(6)-acetyl-L-lysyl-[protein] + NAD(+) + H2O = 2''-O-acetyl-ADP-D-ribose + nicotinamide + L-lysyl-[protein]</text>
        <dbReference type="Rhea" id="RHEA:43636"/>
        <dbReference type="Rhea" id="RHEA-COMP:9752"/>
        <dbReference type="Rhea" id="RHEA-COMP:10731"/>
        <dbReference type="ChEBI" id="CHEBI:15377"/>
        <dbReference type="ChEBI" id="CHEBI:17154"/>
        <dbReference type="ChEBI" id="CHEBI:29969"/>
        <dbReference type="ChEBI" id="CHEBI:57540"/>
        <dbReference type="ChEBI" id="CHEBI:61930"/>
        <dbReference type="ChEBI" id="CHEBI:83767"/>
        <dbReference type="EC" id="2.3.1.286"/>
    </reaction>
</comment>
<keyword evidence="1" id="KW-0808">Transferase</keyword>